<evidence type="ECO:0000313" key="3">
    <source>
        <dbReference type="Proteomes" id="UP000030678"/>
    </source>
</evidence>
<feature type="non-terminal residue" evidence="2">
    <location>
        <position position="1"/>
    </location>
</feature>
<dbReference type="InterPro" id="IPR039438">
    <property type="entry name" value="At2g23090-like_Znf"/>
</dbReference>
<accession>V9D6M8</accession>
<dbReference type="SUPFAM" id="SSF118359">
    <property type="entry name" value="Expressed protein At2g23090/F21P24.15"/>
    <property type="match status" value="1"/>
</dbReference>
<protein>
    <recommendedName>
        <fullName evidence="1">At2g23090-like zinc-binding domain-containing protein</fullName>
    </recommendedName>
</protein>
<evidence type="ECO:0000313" key="2">
    <source>
        <dbReference type="EMBL" id="ETI22316.1"/>
    </source>
</evidence>
<dbReference type="EMBL" id="KB822706">
    <property type="protein sequence ID" value="ETI22316.1"/>
    <property type="molecule type" value="Genomic_DNA"/>
</dbReference>
<name>V9D6M8_9EURO</name>
<dbReference type="RefSeq" id="XP_008728933.1">
    <property type="nucleotide sequence ID" value="XM_008730711.1"/>
</dbReference>
<feature type="domain" description="At2g23090-like zinc-binding" evidence="1">
    <location>
        <begin position="8"/>
        <end position="41"/>
    </location>
</feature>
<organism evidence="2 3">
    <name type="scientific">Cladophialophora carrionii CBS 160.54</name>
    <dbReference type="NCBI Taxonomy" id="1279043"/>
    <lineage>
        <taxon>Eukaryota</taxon>
        <taxon>Fungi</taxon>
        <taxon>Dikarya</taxon>
        <taxon>Ascomycota</taxon>
        <taxon>Pezizomycotina</taxon>
        <taxon>Eurotiomycetes</taxon>
        <taxon>Chaetothyriomycetidae</taxon>
        <taxon>Chaetothyriales</taxon>
        <taxon>Herpotrichiellaceae</taxon>
        <taxon>Cladophialophora</taxon>
    </lineage>
</organism>
<dbReference type="Pfam" id="PF12907">
    <property type="entry name" value="zf-met2"/>
    <property type="match status" value="1"/>
</dbReference>
<gene>
    <name evidence="2" type="ORF">G647_06390</name>
</gene>
<dbReference type="VEuPathDB" id="FungiDB:G647_06390"/>
<dbReference type="Proteomes" id="UP000030678">
    <property type="component" value="Unassembled WGS sequence"/>
</dbReference>
<dbReference type="GeneID" id="19984883"/>
<dbReference type="AlphaFoldDB" id="V9D6M8"/>
<evidence type="ECO:0000259" key="1">
    <source>
        <dbReference type="Pfam" id="PF12907"/>
    </source>
</evidence>
<proteinExistence type="predicted"/>
<sequence length="42" mass="4693">NAKAQSIKCKVCFATFQSTSARKGLEDHASNKHSKKYEECFA</sequence>
<reference evidence="2 3" key="1">
    <citation type="submission" date="2013-03" db="EMBL/GenBank/DDBJ databases">
        <title>The Genome Sequence of Cladophialophora carrionii CBS 160.54.</title>
        <authorList>
            <consortium name="The Broad Institute Genomics Platform"/>
            <person name="Cuomo C."/>
            <person name="de Hoog S."/>
            <person name="Gorbushina A."/>
            <person name="Walker B."/>
            <person name="Young S.K."/>
            <person name="Zeng Q."/>
            <person name="Gargeya S."/>
            <person name="Fitzgerald M."/>
            <person name="Haas B."/>
            <person name="Abouelleil A."/>
            <person name="Allen A.W."/>
            <person name="Alvarado L."/>
            <person name="Arachchi H.M."/>
            <person name="Berlin A.M."/>
            <person name="Chapman S.B."/>
            <person name="Gainer-Dewar J."/>
            <person name="Goldberg J."/>
            <person name="Griggs A."/>
            <person name="Gujja S."/>
            <person name="Hansen M."/>
            <person name="Howarth C."/>
            <person name="Imamovic A."/>
            <person name="Ireland A."/>
            <person name="Larimer J."/>
            <person name="McCowan C."/>
            <person name="Murphy C."/>
            <person name="Pearson M."/>
            <person name="Poon T.W."/>
            <person name="Priest M."/>
            <person name="Roberts A."/>
            <person name="Saif S."/>
            <person name="Shea T."/>
            <person name="Sisk P."/>
            <person name="Sykes S."/>
            <person name="Wortman J."/>
            <person name="Nusbaum C."/>
            <person name="Birren B."/>
        </authorList>
    </citation>
    <scope>NUCLEOTIDE SEQUENCE [LARGE SCALE GENOMIC DNA]</scope>
    <source>
        <strain evidence="2 3">CBS 160.54</strain>
    </source>
</reference>
<dbReference type="HOGENOM" id="CLU_3263216_0_0_1"/>
<dbReference type="OrthoDB" id="370932at2759"/>
<dbReference type="Gene3D" id="4.10.1050.10">
    <property type="entry name" value="At2g23090-like"/>
    <property type="match status" value="1"/>
</dbReference>
<dbReference type="InterPro" id="IPR026939">
    <property type="entry name" value="ZNF706/At2g23090_sf"/>
</dbReference>